<sequence>MCQQNYDYILISVKHSKRENGETNNVIIYVMIVVLLVLAAVCILFFLRKKGKLPLPYICGSNANLVHRHGRDILLREPQVTDQFIPQLNGVVIHHSNGDLPSGGPQETDQFIPQPNGFVSHHSNGEVVHEANKDDSLPSQQIIGNGVGVIEDVPVKSKPHSEAELVTKTSTAERGNTELIGEILDDTSLKNVSTLKDLASATFTEVNEESLPQQQNAGHEEENKEDVPDFVSVPSNQSELVTSVAATRSKTLEPYNTEPGGVSVDETSLKDVTASSDVTASDPDRGFQYIISDVQETKKNSPGNIKFRKEYLSSFVRKESFNSPLCEWSLSNPSIKQMAKAGFFCSGYETSAQCFSCGAKRCWQEGDDPFHEHFHDSCRHLKHIKETQASGEGS</sequence>
<feature type="compositionally biased region" description="Polar residues" evidence="1">
    <location>
        <begin position="205"/>
        <end position="217"/>
    </location>
</feature>
<dbReference type="PROSITE" id="PS50143">
    <property type="entry name" value="BIR_REPEAT_2"/>
    <property type="match status" value="1"/>
</dbReference>
<evidence type="ECO:0000313" key="3">
    <source>
        <dbReference type="EMBL" id="CAC5397913.1"/>
    </source>
</evidence>
<dbReference type="EMBL" id="CACVKT020005775">
    <property type="protein sequence ID" value="CAC5397913.1"/>
    <property type="molecule type" value="Genomic_DNA"/>
</dbReference>
<keyword evidence="2" id="KW-0472">Membrane</keyword>
<accession>A0A6J8CN36</accession>
<proteinExistence type="predicted"/>
<reference evidence="3 4" key="1">
    <citation type="submission" date="2020-06" db="EMBL/GenBank/DDBJ databases">
        <authorList>
            <person name="Li R."/>
            <person name="Bekaert M."/>
        </authorList>
    </citation>
    <scope>NUCLEOTIDE SEQUENCE [LARGE SCALE GENOMIC DNA]</scope>
    <source>
        <strain evidence="4">wild</strain>
    </source>
</reference>
<gene>
    <name evidence="3" type="ORF">MCOR_32318</name>
</gene>
<evidence type="ECO:0000256" key="1">
    <source>
        <dbReference type="SAM" id="MobiDB-lite"/>
    </source>
</evidence>
<name>A0A6J8CN36_MYTCO</name>
<feature type="region of interest" description="Disordered" evidence="1">
    <location>
        <begin position="205"/>
        <end position="231"/>
    </location>
</feature>
<keyword evidence="4" id="KW-1185">Reference proteome</keyword>
<dbReference type="Proteomes" id="UP000507470">
    <property type="component" value="Unassembled WGS sequence"/>
</dbReference>
<protein>
    <recommendedName>
        <fullName evidence="5">BIRC7_8</fullName>
    </recommendedName>
</protein>
<dbReference type="OrthoDB" id="2196114at2759"/>
<evidence type="ECO:0000313" key="4">
    <source>
        <dbReference type="Proteomes" id="UP000507470"/>
    </source>
</evidence>
<keyword evidence="2" id="KW-1133">Transmembrane helix</keyword>
<dbReference type="Pfam" id="PF00653">
    <property type="entry name" value="BIR"/>
    <property type="match status" value="1"/>
</dbReference>
<dbReference type="SMART" id="SM00238">
    <property type="entry name" value="BIR"/>
    <property type="match status" value="1"/>
</dbReference>
<keyword evidence="2" id="KW-0812">Transmembrane</keyword>
<dbReference type="Gene3D" id="1.10.1170.10">
    <property type="entry name" value="Inhibitor Of Apoptosis Protein (2mihbC-IAP-1), Chain A"/>
    <property type="match status" value="1"/>
</dbReference>
<feature type="compositionally biased region" description="Basic and acidic residues" evidence="1">
    <location>
        <begin position="218"/>
        <end position="227"/>
    </location>
</feature>
<dbReference type="InterPro" id="IPR001370">
    <property type="entry name" value="BIR_rpt"/>
</dbReference>
<organism evidence="3 4">
    <name type="scientific">Mytilus coruscus</name>
    <name type="common">Sea mussel</name>
    <dbReference type="NCBI Taxonomy" id="42192"/>
    <lineage>
        <taxon>Eukaryota</taxon>
        <taxon>Metazoa</taxon>
        <taxon>Spiralia</taxon>
        <taxon>Lophotrochozoa</taxon>
        <taxon>Mollusca</taxon>
        <taxon>Bivalvia</taxon>
        <taxon>Autobranchia</taxon>
        <taxon>Pteriomorphia</taxon>
        <taxon>Mytilida</taxon>
        <taxon>Mytiloidea</taxon>
        <taxon>Mytilidae</taxon>
        <taxon>Mytilinae</taxon>
        <taxon>Mytilus</taxon>
    </lineage>
</organism>
<dbReference type="SUPFAM" id="SSF57924">
    <property type="entry name" value="Inhibitor of apoptosis (IAP) repeat"/>
    <property type="match status" value="1"/>
</dbReference>
<evidence type="ECO:0008006" key="5">
    <source>
        <dbReference type="Google" id="ProtNLM"/>
    </source>
</evidence>
<feature type="transmembrane region" description="Helical" evidence="2">
    <location>
        <begin position="26"/>
        <end position="47"/>
    </location>
</feature>
<dbReference type="AlphaFoldDB" id="A0A6J8CN36"/>
<evidence type="ECO:0000256" key="2">
    <source>
        <dbReference type="SAM" id="Phobius"/>
    </source>
</evidence>